<organism evidence="1 2">
    <name type="scientific">Streptomyces aurantiogriseus</name>
    <dbReference type="NCBI Taxonomy" id="66870"/>
    <lineage>
        <taxon>Bacteria</taxon>
        <taxon>Bacillati</taxon>
        <taxon>Actinomycetota</taxon>
        <taxon>Actinomycetes</taxon>
        <taxon>Kitasatosporales</taxon>
        <taxon>Streptomycetaceae</taxon>
        <taxon>Streptomyces</taxon>
    </lineage>
</organism>
<accession>A0A918C0U3</accession>
<reference evidence="1" key="2">
    <citation type="submission" date="2020-09" db="EMBL/GenBank/DDBJ databases">
        <authorList>
            <person name="Sun Q."/>
            <person name="Ohkuma M."/>
        </authorList>
    </citation>
    <scope>NUCLEOTIDE SEQUENCE</scope>
    <source>
        <strain evidence="1">JCM 4346</strain>
    </source>
</reference>
<proteinExistence type="predicted"/>
<evidence type="ECO:0000313" key="1">
    <source>
        <dbReference type="EMBL" id="GGQ99508.1"/>
    </source>
</evidence>
<dbReference type="Proteomes" id="UP000658320">
    <property type="component" value="Unassembled WGS sequence"/>
</dbReference>
<protein>
    <submittedName>
        <fullName evidence="1">Uncharacterized protein</fullName>
    </submittedName>
</protein>
<dbReference type="EMBL" id="BMSX01000003">
    <property type="protein sequence ID" value="GGQ99508.1"/>
    <property type="molecule type" value="Genomic_DNA"/>
</dbReference>
<gene>
    <name evidence="1" type="ORF">GCM10010251_13300</name>
</gene>
<comment type="caution">
    <text evidence="1">The sequence shown here is derived from an EMBL/GenBank/DDBJ whole genome shotgun (WGS) entry which is preliminary data.</text>
</comment>
<sequence length="396" mass="40989">MNAHSAWLSPDGQTRQDTRVTQVGALTPVTDVKGRSGVLPGSEGGQYRVTGLWLAGTAGTMSATVGVGRAVIQSSIARGAYPVTVTEPVPLTFADGDPQYGRIDLVVLRIHDHDHDGGGRYEAAVEIVQGTAAAQPVAPTAPDTSLVLFTVAVAAGRSAGNDGIDWDTARVDLRPTTVAVGGILPTRSDDTAPGGYPGHYRDINDTLQRWNGTAWVPYPKGVGGIAPAGAVTTGSHTGQYRDSSTGVLQRWNGTAWLPAVTPPSFASSLDAGYTTSTTYTSALTDTAVSALTLTFTAPTTGAVLLSLGARIQIINSTTTNAFMAPQVTQGSTVVLAADDEHAVTFGGAVYGSVSTQFRMSGLTAGTSYTVTAMYRSSSATVTCWFDTLFLRVDPAA</sequence>
<evidence type="ECO:0000313" key="2">
    <source>
        <dbReference type="Proteomes" id="UP000658320"/>
    </source>
</evidence>
<name>A0A918C0U3_9ACTN</name>
<dbReference type="RefSeq" id="WP_189933289.1">
    <property type="nucleotide sequence ID" value="NZ_BMSX01000003.1"/>
</dbReference>
<dbReference type="AlphaFoldDB" id="A0A918C0U3"/>
<keyword evidence="2" id="KW-1185">Reference proteome</keyword>
<reference evidence="1" key="1">
    <citation type="journal article" date="2014" name="Int. J. Syst. Evol. Microbiol.">
        <title>Complete genome sequence of Corynebacterium casei LMG S-19264T (=DSM 44701T), isolated from a smear-ripened cheese.</title>
        <authorList>
            <consortium name="US DOE Joint Genome Institute (JGI-PGF)"/>
            <person name="Walter F."/>
            <person name="Albersmeier A."/>
            <person name="Kalinowski J."/>
            <person name="Ruckert C."/>
        </authorList>
    </citation>
    <scope>NUCLEOTIDE SEQUENCE</scope>
    <source>
        <strain evidence="1">JCM 4346</strain>
    </source>
</reference>